<evidence type="ECO:0000313" key="2">
    <source>
        <dbReference type="Proteomes" id="UP000320536"/>
    </source>
</evidence>
<protein>
    <submittedName>
        <fullName evidence="1">Type II secretion system protein</fullName>
    </submittedName>
</protein>
<sequence length="147" mass="16672">MTMALRKKKIKRSFLLIEVLMSLSLVCLVLMPCIRFYCGVHRSIQDDVINLQLPAVIDYCFFAVEDNMREQMLNGNFPTSGLGELSCVVYTSQGNGIRVPYVYSIEIRKGMRVETNTVKACFADVIVEIFPNQKYTTSVQRSVCVVV</sequence>
<name>A0ABX5VXZ9_9CHLA</name>
<evidence type="ECO:0000313" key="1">
    <source>
        <dbReference type="EMBL" id="QDE37142.1"/>
    </source>
</evidence>
<gene>
    <name evidence="1" type="ORF">FI836_02335</name>
</gene>
<dbReference type="Proteomes" id="UP000320536">
    <property type="component" value="Chromosome"/>
</dbReference>
<dbReference type="EMBL" id="CP041038">
    <property type="protein sequence ID" value="QDE37142.1"/>
    <property type="molecule type" value="Genomic_DNA"/>
</dbReference>
<reference evidence="1 2" key="1">
    <citation type="journal article" date="2020" name="Data Brief">
        <title>Data of de novo genome assembly of the Chlamydia psittaci strain isolated from the livestock in Volga Region, Russian Federation.</title>
        <authorList>
            <person name="Feodorova V.A."/>
            <person name="Zaitsev S.S."/>
            <person name="Khizhnyakova M.A."/>
            <person name="Saltykov Y.V."/>
            <person name="Evstifeev V.V."/>
            <person name="Khusainov F.M."/>
            <person name="Yakovlev S.I."/>
            <person name="Larionova O.S."/>
            <person name="Motin V.L."/>
        </authorList>
    </citation>
    <scope>NUCLEOTIDE SEQUENCE [LARGE SCALE GENOMIC DNA]</scope>
    <source>
        <strain evidence="1 2">Rostinovo-70</strain>
    </source>
</reference>
<organism evidence="1 2">
    <name type="scientific">Chlamydophila parapsittaci</name>
    <dbReference type="NCBI Taxonomy" id="344886"/>
    <lineage>
        <taxon>Bacteria</taxon>
        <taxon>Pseudomonadati</taxon>
        <taxon>Chlamydiota</taxon>
        <taxon>Chlamydiia</taxon>
        <taxon>Chlamydiales</taxon>
        <taxon>Chlamydiaceae</taxon>
        <taxon>Chlamydia/Chlamydophila group</taxon>
        <taxon>Chlamydia</taxon>
    </lineage>
</organism>
<keyword evidence="2" id="KW-1185">Reference proteome</keyword>
<accession>A0ABX5VXZ9</accession>
<proteinExistence type="predicted"/>